<feature type="transmembrane region" description="Helical" evidence="6">
    <location>
        <begin position="35"/>
        <end position="54"/>
    </location>
</feature>
<dbReference type="InterPro" id="IPR052159">
    <property type="entry name" value="Competence_DNA_uptake"/>
</dbReference>
<dbReference type="eggNOG" id="COG0658">
    <property type="taxonomic scope" value="Bacteria"/>
</dbReference>
<gene>
    <name evidence="8" type="ORF">HR08_07555</name>
</gene>
<keyword evidence="2" id="KW-1003">Cell membrane</keyword>
<evidence type="ECO:0000313" key="9">
    <source>
        <dbReference type="Proteomes" id="UP000030130"/>
    </source>
</evidence>
<name>A0A0A2F1L2_9PORP</name>
<keyword evidence="5 6" id="KW-0472">Membrane</keyword>
<feature type="transmembrane region" description="Helical" evidence="6">
    <location>
        <begin position="256"/>
        <end position="280"/>
    </location>
</feature>
<feature type="transmembrane region" description="Helical" evidence="6">
    <location>
        <begin position="300"/>
        <end position="323"/>
    </location>
</feature>
<evidence type="ECO:0000259" key="7">
    <source>
        <dbReference type="Pfam" id="PF03772"/>
    </source>
</evidence>
<dbReference type="NCBIfam" id="TIGR00360">
    <property type="entry name" value="ComEC_N-term"/>
    <property type="match status" value="1"/>
</dbReference>
<sequence>MPVCPKPYFRPGPFLWVLLFLSIGIGLTEYFRSPVVALGALTTGFFLYILSFFFRPAVGKRTIAALRFAPISLLLVAAGAFSTQLTRERLTASSRYKLSSSDTFRVIGNPEPCEGKLRMQVQLSEASSPSYILYIRHEGEYEPIVRGDMLKLRKFYARSAEEWEQQAPAMGRYMAGKGLSGSLHAKTGDVEILPAAERPFSLRQKALDLSDRLAATLYELSPWLLSESQRAMLETMCLGRGGEAPDVRRKFVAAGVAHILAVSGFHVGIVLAALGFLMRILPIPQRWRRAEWLLPLAGGWIYAFVCGLGAPVVRAMLMATLYIVGKCLGRPADGLNIWAAAACITLVVDPLSFYDVGFVLSYAAVASILIFFRPLASLLPDVRQPLLRLCRDTMALCLAAQAFTLPLAAHYFGHIGIIFLWANLPLTLLVVFLIPLSLIYMVLAAVGFPLVLLSRVVGICADGVERLVTAAAAVSPNVEYAWQPSLPVALCIMAVLLAAGILWRANRRQYE</sequence>
<reference evidence="8 9" key="1">
    <citation type="submission" date="2014-08" db="EMBL/GenBank/DDBJ databases">
        <title>Porphyromonas gulae strain:COT-052_OH1451 Genome sequencing.</title>
        <authorList>
            <person name="Wallis C."/>
            <person name="Deusch O."/>
            <person name="O'Flynn C."/>
            <person name="Davis I."/>
            <person name="Jospin G."/>
            <person name="Darling A.E."/>
            <person name="Coil D.A."/>
            <person name="Alexiev A."/>
            <person name="Horsfall A."/>
            <person name="Kirkwood N."/>
            <person name="Harris S."/>
            <person name="Eisen J.A."/>
        </authorList>
    </citation>
    <scope>NUCLEOTIDE SEQUENCE [LARGE SCALE GENOMIC DNA]</scope>
    <source>
        <strain evidence="9">COT-052 OH1451</strain>
    </source>
</reference>
<keyword evidence="3 6" id="KW-0812">Transmembrane</keyword>
<comment type="subcellular location">
    <subcellularLocation>
        <location evidence="1">Cell membrane</location>
        <topology evidence="1">Multi-pass membrane protein</topology>
    </subcellularLocation>
</comment>
<protein>
    <submittedName>
        <fullName evidence="8">Competence protein ComEC</fullName>
    </submittedName>
</protein>
<evidence type="ECO:0000256" key="2">
    <source>
        <dbReference type="ARBA" id="ARBA00022475"/>
    </source>
</evidence>
<dbReference type="InterPro" id="IPR004477">
    <property type="entry name" value="ComEC_N"/>
</dbReference>
<evidence type="ECO:0000256" key="3">
    <source>
        <dbReference type="ARBA" id="ARBA00022692"/>
    </source>
</evidence>
<dbReference type="GO" id="GO:0005886">
    <property type="term" value="C:plasma membrane"/>
    <property type="evidence" value="ECO:0007669"/>
    <property type="project" value="UniProtKB-SubCell"/>
</dbReference>
<feature type="transmembrane region" description="Helical" evidence="6">
    <location>
        <begin position="396"/>
        <end position="422"/>
    </location>
</feature>
<feature type="domain" description="ComEC/Rec2-related protein" evidence="7">
    <location>
        <begin position="242"/>
        <end position="504"/>
    </location>
</feature>
<dbReference type="EMBL" id="JRAI01000063">
    <property type="protein sequence ID" value="KGN84908.1"/>
    <property type="molecule type" value="Genomic_DNA"/>
</dbReference>
<evidence type="ECO:0000256" key="4">
    <source>
        <dbReference type="ARBA" id="ARBA00022989"/>
    </source>
</evidence>
<dbReference type="PANTHER" id="PTHR30619">
    <property type="entry name" value="DNA INTERNALIZATION/COMPETENCE PROTEIN COMEC/REC2"/>
    <property type="match status" value="1"/>
</dbReference>
<feature type="transmembrane region" description="Helical" evidence="6">
    <location>
        <begin position="12"/>
        <end position="28"/>
    </location>
</feature>
<feature type="transmembrane region" description="Helical" evidence="6">
    <location>
        <begin position="359"/>
        <end position="376"/>
    </location>
</feature>
<evidence type="ECO:0000256" key="1">
    <source>
        <dbReference type="ARBA" id="ARBA00004651"/>
    </source>
</evidence>
<dbReference type="OrthoDB" id="9761531at2"/>
<feature type="transmembrane region" description="Helical" evidence="6">
    <location>
        <begin position="486"/>
        <end position="505"/>
    </location>
</feature>
<accession>A0A0A2F1L2</accession>
<evidence type="ECO:0000313" key="8">
    <source>
        <dbReference type="EMBL" id="KGN84908.1"/>
    </source>
</evidence>
<organism evidence="8 9">
    <name type="scientific">Porphyromonas gulae</name>
    <dbReference type="NCBI Taxonomy" id="111105"/>
    <lineage>
        <taxon>Bacteria</taxon>
        <taxon>Pseudomonadati</taxon>
        <taxon>Bacteroidota</taxon>
        <taxon>Bacteroidia</taxon>
        <taxon>Bacteroidales</taxon>
        <taxon>Porphyromonadaceae</taxon>
        <taxon>Porphyromonas</taxon>
    </lineage>
</organism>
<dbReference type="RefSeq" id="WP_039421493.1">
    <property type="nucleotide sequence ID" value="NZ_JRAI01000063.1"/>
</dbReference>
<dbReference type="Pfam" id="PF03772">
    <property type="entry name" value="Competence"/>
    <property type="match status" value="1"/>
</dbReference>
<dbReference type="AlphaFoldDB" id="A0A0A2F1L2"/>
<evidence type="ECO:0000256" key="6">
    <source>
        <dbReference type="SAM" id="Phobius"/>
    </source>
</evidence>
<proteinExistence type="predicted"/>
<dbReference type="Proteomes" id="UP000030130">
    <property type="component" value="Unassembled WGS sequence"/>
</dbReference>
<feature type="transmembrane region" description="Helical" evidence="6">
    <location>
        <begin position="335"/>
        <end position="353"/>
    </location>
</feature>
<feature type="transmembrane region" description="Helical" evidence="6">
    <location>
        <begin position="66"/>
        <end position="85"/>
    </location>
</feature>
<dbReference type="STRING" id="111105.HR09_04885"/>
<keyword evidence="4 6" id="KW-1133">Transmembrane helix</keyword>
<evidence type="ECO:0000256" key="5">
    <source>
        <dbReference type="ARBA" id="ARBA00023136"/>
    </source>
</evidence>
<feature type="transmembrane region" description="Helical" evidence="6">
    <location>
        <begin position="428"/>
        <end position="451"/>
    </location>
</feature>
<dbReference type="PANTHER" id="PTHR30619:SF1">
    <property type="entry name" value="RECOMBINATION PROTEIN 2"/>
    <property type="match status" value="1"/>
</dbReference>
<comment type="caution">
    <text evidence="8">The sequence shown here is derived from an EMBL/GenBank/DDBJ whole genome shotgun (WGS) entry which is preliminary data.</text>
</comment>